<protein>
    <recommendedName>
        <fullName evidence="6">Ribonuclease VapC</fullName>
        <shortName evidence="6">RNase VapC</shortName>
        <ecNumber evidence="6">3.1.-.-</ecNumber>
    </recommendedName>
    <alternativeName>
        <fullName evidence="6">Toxin VapC</fullName>
    </alternativeName>
</protein>
<name>W5TM81_9NOCA</name>
<evidence type="ECO:0000259" key="7">
    <source>
        <dbReference type="Pfam" id="PF01850"/>
    </source>
</evidence>
<dbReference type="AlphaFoldDB" id="W5TM81"/>
<comment type="function">
    <text evidence="6">Toxic component of a toxin-antitoxin (TA) system. An RNase.</text>
</comment>
<evidence type="ECO:0000313" key="8">
    <source>
        <dbReference type="EMBL" id="AHH20249.1"/>
    </source>
</evidence>
<feature type="domain" description="PIN" evidence="7">
    <location>
        <begin position="3"/>
        <end position="123"/>
    </location>
</feature>
<keyword evidence="1 6" id="KW-1277">Toxin-antitoxin system</keyword>
<organism evidence="8 9">
    <name type="scientific">Nocardia nova SH22a</name>
    <dbReference type="NCBI Taxonomy" id="1415166"/>
    <lineage>
        <taxon>Bacteria</taxon>
        <taxon>Bacillati</taxon>
        <taxon>Actinomycetota</taxon>
        <taxon>Actinomycetes</taxon>
        <taxon>Mycobacteriales</taxon>
        <taxon>Nocardiaceae</taxon>
        <taxon>Nocardia</taxon>
    </lineage>
</organism>
<sequence length="141" mass="15559">MSVVVDTSAILALFDESYDEHAALARIVGKGDEHLVVSPFIVAEADYMLYTRLGSRAARDFASDVAAGAYDLAEWTANQHAAALAVTGKYDDGYIGIADASNVVIADRERTDRIMTLDQRHFRTLRPLWGFDNFVLLPYDS</sequence>
<dbReference type="Proteomes" id="UP000019150">
    <property type="component" value="Chromosome"/>
</dbReference>
<keyword evidence="2 6" id="KW-0540">Nuclease</keyword>
<feature type="binding site" evidence="6">
    <location>
        <position position="6"/>
    </location>
    <ligand>
        <name>Mg(2+)</name>
        <dbReference type="ChEBI" id="CHEBI:18420"/>
    </ligand>
</feature>
<dbReference type="InterPro" id="IPR002716">
    <property type="entry name" value="PIN_dom"/>
</dbReference>
<dbReference type="HOGENOM" id="CLU_143452_2_0_11"/>
<dbReference type="Pfam" id="PF01850">
    <property type="entry name" value="PIN"/>
    <property type="match status" value="1"/>
</dbReference>
<dbReference type="InterPro" id="IPR022907">
    <property type="entry name" value="VapC_family"/>
</dbReference>
<keyword evidence="5 6" id="KW-0460">Magnesium</keyword>
<evidence type="ECO:0000256" key="3">
    <source>
        <dbReference type="ARBA" id="ARBA00022723"/>
    </source>
</evidence>
<evidence type="ECO:0000313" key="9">
    <source>
        <dbReference type="Proteomes" id="UP000019150"/>
    </source>
</evidence>
<feature type="binding site" evidence="6">
    <location>
        <position position="99"/>
    </location>
    <ligand>
        <name>Mg(2+)</name>
        <dbReference type="ChEBI" id="CHEBI:18420"/>
    </ligand>
</feature>
<dbReference type="HAMAP" id="MF_00265">
    <property type="entry name" value="VapC_Nob1"/>
    <property type="match status" value="1"/>
</dbReference>
<evidence type="ECO:0000256" key="1">
    <source>
        <dbReference type="ARBA" id="ARBA00022649"/>
    </source>
</evidence>
<reference evidence="8 9" key="1">
    <citation type="journal article" date="2014" name="Appl. Environ. Microbiol.">
        <title>Insights into the Microbial Degradation of Rubber and Gutta-Percha by Analysis of the Complete Genome of Nocardia nova SH22a.</title>
        <authorList>
            <person name="Luo Q."/>
            <person name="Hiessl S."/>
            <person name="Poehlein A."/>
            <person name="Daniel R."/>
            <person name="Steinbuchel A."/>
        </authorList>
    </citation>
    <scope>NUCLEOTIDE SEQUENCE [LARGE SCALE GENOMIC DNA]</scope>
    <source>
        <strain evidence="8">SH22a</strain>
    </source>
</reference>
<dbReference type="GO" id="GO:0090729">
    <property type="term" value="F:toxin activity"/>
    <property type="evidence" value="ECO:0007669"/>
    <property type="project" value="UniProtKB-KW"/>
</dbReference>
<dbReference type="GO" id="GO:0000287">
    <property type="term" value="F:magnesium ion binding"/>
    <property type="evidence" value="ECO:0007669"/>
    <property type="project" value="UniProtKB-UniRule"/>
</dbReference>
<keyword evidence="4 6" id="KW-0378">Hydrolase</keyword>
<gene>
    <name evidence="6" type="primary">vapC</name>
    <name evidence="8" type="ORF">NONO_c54690</name>
</gene>
<dbReference type="eggNOG" id="COG2402">
    <property type="taxonomic scope" value="Bacteria"/>
</dbReference>
<evidence type="ECO:0000256" key="5">
    <source>
        <dbReference type="ARBA" id="ARBA00022842"/>
    </source>
</evidence>
<evidence type="ECO:0000256" key="2">
    <source>
        <dbReference type="ARBA" id="ARBA00022722"/>
    </source>
</evidence>
<dbReference type="OrthoDB" id="5184258at2"/>
<evidence type="ECO:0000256" key="6">
    <source>
        <dbReference type="HAMAP-Rule" id="MF_00265"/>
    </source>
</evidence>
<accession>W5TM81</accession>
<dbReference type="PATRIC" id="fig|1415166.3.peg.5639"/>
<comment type="cofactor">
    <cofactor evidence="6">
        <name>Mg(2+)</name>
        <dbReference type="ChEBI" id="CHEBI:18420"/>
    </cofactor>
</comment>
<dbReference type="GO" id="GO:0004540">
    <property type="term" value="F:RNA nuclease activity"/>
    <property type="evidence" value="ECO:0007669"/>
    <property type="project" value="InterPro"/>
</dbReference>
<dbReference type="GO" id="GO:0016787">
    <property type="term" value="F:hydrolase activity"/>
    <property type="evidence" value="ECO:0007669"/>
    <property type="project" value="UniProtKB-KW"/>
</dbReference>
<dbReference type="EC" id="3.1.-.-" evidence="6"/>
<dbReference type="EMBL" id="CP006850">
    <property type="protein sequence ID" value="AHH20249.1"/>
    <property type="molecule type" value="Genomic_DNA"/>
</dbReference>
<proteinExistence type="inferred from homology"/>
<dbReference type="STRING" id="1415166.NONO_c54690"/>
<dbReference type="KEGG" id="nno:NONO_c54690"/>
<dbReference type="InterPro" id="IPR029060">
    <property type="entry name" value="PIN-like_dom_sf"/>
</dbReference>
<keyword evidence="3 6" id="KW-0479">Metal-binding</keyword>
<keyword evidence="9" id="KW-1185">Reference proteome</keyword>
<evidence type="ECO:0000256" key="4">
    <source>
        <dbReference type="ARBA" id="ARBA00022801"/>
    </source>
</evidence>
<keyword evidence="6" id="KW-0800">Toxin</keyword>
<dbReference type="SUPFAM" id="SSF88723">
    <property type="entry name" value="PIN domain-like"/>
    <property type="match status" value="1"/>
</dbReference>
<comment type="similarity">
    <text evidence="6">Belongs to the PINc/VapC protein family.</text>
</comment>
<dbReference type="Gene3D" id="3.40.50.1010">
    <property type="entry name" value="5'-nuclease"/>
    <property type="match status" value="1"/>
</dbReference>
<dbReference type="RefSeq" id="WP_025351619.1">
    <property type="nucleotide sequence ID" value="NZ_CP006850.1"/>
</dbReference>